<evidence type="ECO:0000313" key="3">
    <source>
        <dbReference type="Proteomes" id="UP000270094"/>
    </source>
</evidence>
<evidence type="ECO:0000256" key="1">
    <source>
        <dbReference type="SAM" id="MobiDB-lite"/>
    </source>
</evidence>
<name>A0A3P7LPP5_STRVU</name>
<feature type="region of interest" description="Disordered" evidence="1">
    <location>
        <begin position="51"/>
        <end position="71"/>
    </location>
</feature>
<gene>
    <name evidence="2" type="ORF">SVUK_LOCUS16100</name>
</gene>
<dbReference type="AlphaFoldDB" id="A0A3P7LPP5"/>
<evidence type="ECO:0000313" key="2">
    <source>
        <dbReference type="EMBL" id="VDM81102.1"/>
    </source>
</evidence>
<reference evidence="2 3" key="1">
    <citation type="submission" date="2018-11" db="EMBL/GenBank/DDBJ databases">
        <authorList>
            <consortium name="Pathogen Informatics"/>
        </authorList>
    </citation>
    <scope>NUCLEOTIDE SEQUENCE [LARGE SCALE GENOMIC DNA]</scope>
</reference>
<dbReference type="EMBL" id="UYYB01111420">
    <property type="protein sequence ID" value="VDM81102.1"/>
    <property type="molecule type" value="Genomic_DNA"/>
</dbReference>
<feature type="region of interest" description="Disordered" evidence="1">
    <location>
        <begin position="85"/>
        <end position="122"/>
    </location>
</feature>
<organism evidence="2 3">
    <name type="scientific">Strongylus vulgaris</name>
    <name type="common">Blood worm</name>
    <dbReference type="NCBI Taxonomy" id="40348"/>
    <lineage>
        <taxon>Eukaryota</taxon>
        <taxon>Metazoa</taxon>
        <taxon>Ecdysozoa</taxon>
        <taxon>Nematoda</taxon>
        <taxon>Chromadorea</taxon>
        <taxon>Rhabditida</taxon>
        <taxon>Rhabditina</taxon>
        <taxon>Rhabditomorpha</taxon>
        <taxon>Strongyloidea</taxon>
        <taxon>Strongylidae</taxon>
        <taxon>Strongylus</taxon>
    </lineage>
</organism>
<accession>A0A3P7LPP5</accession>
<keyword evidence="3" id="KW-1185">Reference proteome</keyword>
<proteinExistence type="predicted"/>
<protein>
    <submittedName>
        <fullName evidence="2">Uncharacterized protein</fullName>
    </submittedName>
</protein>
<dbReference type="Proteomes" id="UP000270094">
    <property type="component" value="Unassembled WGS sequence"/>
</dbReference>
<sequence>MHKQGNWNEFRKSPRFRQEKALSDCITSRATDSHTSCKTALQEDHRKQTIENFGSKEEDNEAGHLPGKDGIDMKRIYTNRLRSSIPESNPVIPTRKIPPRILPAEVRDPEGSPEGSQFSGIG</sequence>